<gene>
    <name evidence="1" type="ORF">FC69_GL001281</name>
</gene>
<protein>
    <recommendedName>
        <fullName evidence="3">Xylose isomerase-like TIM barrel domain-containing protein</fullName>
    </recommendedName>
</protein>
<dbReference type="EMBL" id="AZEX01000035">
    <property type="protein sequence ID" value="KRL60845.1"/>
    <property type="molecule type" value="Genomic_DNA"/>
</dbReference>
<comment type="caution">
    <text evidence="1">The sequence shown here is derived from an EMBL/GenBank/DDBJ whole genome shotgun (WGS) entry which is preliminary data.</text>
</comment>
<reference evidence="1 2" key="1">
    <citation type="journal article" date="2015" name="Genome Announc.">
        <title>Expanding the biotechnology potential of lactobacilli through comparative genomics of 213 strains and associated genera.</title>
        <authorList>
            <person name="Sun Z."/>
            <person name="Harris H.M."/>
            <person name="McCann A."/>
            <person name="Guo C."/>
            <person name="Argimon S."/>
            <person name="Zhang W."/>
            <person name="Yang X."/>
            <person name="Jeffery I.B."/>
            <person name="Cooney J.C."/>
            <person name="Kagawa T.F."/>
            <person name="Liu W."/>
            <person name="Song Y."/>
            <person name="Salvetti E."/>
            <person name="Wrobel A."/>
            <person name="Rasinkangas P."/>
            <person name="Parkhill J."/>
            <person name="Rea M.C."/>
            <person name="O'Sullivan O."/>
            <person name="Ritari J."/>
            <person name="Douillard F.P."/>
            <person name="Paul Ross R."/>
            <person name="Yang R."/>
            <person name="Briner A.E."/>
            <person name="Felis G.E."/>
            <person name="de Vos W.M."/>
            <person name="Barrangou R."/>
            <person name="Klaenhammer T.R."/>
            <person name="Caufield P.W."/>
            <person name="Cui Y."/>
            <person name="Zhang H."/>
            <person name="O'Toole P.W."/>
        </authorList>
    </citation>
    <scope>NUCLEOTIDE SEQUENCE [LARGE SCALE GENOMIC DNA]</scope>
    <source>
        <strain evidence="1 2">DSM 14340</strain>
    </source>
</reference>
<dbReference type="InterPro" id="IPR036237">
    <property type="entry name" value="Xyl_isomerase-like_sf"/>
</dbReference>
<proteinExistence type="predicted"/>
<dbReference type="RefSeq" id="WP_025082969.1">
    <property type="nucleotide sequence ID" value="NZ_AZEX01000035.1"/>
</dbReference>
<evidence type="ECO:0008006" key="3">
    <source>
        <dbReference type="Google" id="ProtNLM"/>
    </source>
</evidence>
<evidence type="ECO:0000313" key="2">
    <source>
        <dbReference type="Proteomes" id="UP000051264"/>
    </source>
</evidence>
<dbReference type="STRING" id="1423747.FC69_GL001281"/>
<dbReference type="SUPFAM" id="SSF51658">
    <property type="entry name" value="Xylose isomerase-like"/>
    <property type="match status" value="1"/>
</dbReference>
<accession>A0A0R1RUU6</accession>
<dbReference type="Proteomes" id="UP000051264">
    <property type="component" value="Unassembled WGS sequence"/>
</dbReference>
<organism evidence="1 2">
    <name type="scientific">Latilactobacillus fuchuensis DSM 14340 = JCM 11249</name>
    <dbReference type="NCBI Taxonomy" id="1423747"/>
    <lineage>
        <taxon>Bacteria</taxon>
        <taxon>Bacillati</taxon>
        <taxon>Bacillota</taxon>
        <taxon>Bacilli</taxon>
        <taxon>Lactobacillales</taxon>
        <taxon>Lactobacillaceae</taxon>
        <taxon>Latilactobacillus</taxon>
    </lineage>
</organism>
<dbReference type="eggNOG" id="COG1082">
    <property type="taxonomic scope" value="Bacteria"/>
</dbReference>
<dbReference type="Gene3D" id="3.20.20.150">
    <property type="entry name" value="Divalent-metal-dependent TIM barrel enzymes"/>
    <property type="match status" value="1"/>
</dbReference>
<dbReference type="OrthoDB" id="2237247at2"/>
<dbReference type="PATRIC" id="fig|1423747.3.peg.1307"/>
<evidence type="ECO:0000313" key="1">
    <source>
        <dbReference type="EMBL" id="KRL60845.1"/>
    </source>
</evidence>
<sequence length="247" mass="28671">MTKILINTIIFQEQLDQGYSQYELLSHLTEKIDGFEVRGERFTDSTRETELASLQQLAIERQIEFRFSIPECLFINQEINPELENYFKLAQKFGICALKISLGEIDQPTIEQVTVLNHYIETYNVALNLENEPNEHGQLSHIMAVCQTLHQLHTKTGFTFDAGNWYWINESPEEAMTQLHQVTTVLHLKNITNQDTVLLADGQTDWRLLCRQIDSTVPIILEYPMTPTECHSELKMLHRYLVTLSEV</sequence>
<name>A0A0R1RUU6_9LACO</name>
<dbReference type="AlphaFoldDB" id="A0A0R1RUU6"/>